<evidence type="ECO:0000313" key="2">
    <source>
        <dbReference type="WBParaSite" id="RSKR_0000827250.1"/>
    </source>
</evidence>
<reference evidence="2" key="1">
    <citation type="submission" date="2016-11" db="UniProtKB">
        <authorList>
            <consortium name="WormBaseParasite"/>
        </authorList>
    </citation>
    <scope>IDENTIFICATION</scope>
    <source>
        <strain evidence="2">KR3021</strain>
    </source>
</reference>
<organism evidence="1 2">
    <name type="scientific">Rhabditophanes sp. KR3021</name>
    <dbReference type="NCBI Taxonomy" id="114890"/>
    <lineage>
        <taxon>Eukaryota</taxon>
        <taxon>Metazoa</taxon>
        <taxon>Ecdysozoa</taxon>
        <taxon>Nematoda</taxon>
        <taxon>Chromadorea</taxon>
        <taxon>Rhabditida</taxon>
        <taxon>Tylenchina</taxon>
        <taxon>Panagrolaimomorpha</taxon>
        <taxon>Strongyloidoidea</taxon>
        <taxon>Alloionematidae</taxon>
        <taxon>Rhabditophanes</taxon>
    </lineage>
</organism>
<sequence>MNNSKERRLSIPLHILKGQNFCNTSASVYQQNSSVRRVSEDVNIPRRTNNSSNQKHQQYAVNQGNLREYSINTNPIDHHQIILNEKRIYAYGFASLLEDVSSKNSQDILRCQLFQSGKNEECCSMPGIAEGNISEHEILPHPQLPPLLFLLRRDNDKLMRFYSLPLSYNDTSVFLNALPDAIQDDISNFIERRENVNRVHYDYLWIEDHYTHTITLLFTGHLQNIMASKNKRVRWRNASKDNVIIYRYSMPYISPKCGMIFINTIKRHRKCCLMVLWFLMIFVISIAIVLAIVFDKSAHPNSTRLNVVNYIKHG</sequence>
<proteinExistence type="predicted"/>
<dbReference type="WBParaSite" id="RSKR_0000827250.1">
    <property type="protein sequence ID" value="RSKR_0000827250.1"/>
    <property type="gene ID" value="RSKR_0000827250"/>
</dbReference>
<accession>A0AC35U761</accession>
<protein>
    <submittedName>
        <fullName evidence="2">Uncharacterized protein</fullName>
    </submittedName>
</protein>
<dbReference type="Proteomes" id="UP000095286">
    <property type="component" value="Unplaced"/>
</dbReference>
<name>A0AC35U761_9BILA</name>
<evidence type="ECO:0000313" key="1">
    <source>
        <dbReference type="Proteomes" id="UP000095286"/>
    </source>
</evidence>